<dbReference type="Proteomes" id="UP000006216">
    <property type="component" value="Chromosome"/>
</dbReference>
<reference evidence="1 2" key="1">
    <citation type="journal article" date="2012" name="J. Bacteriol.">
        <title>Genome Sequencing of a Genetically-Tractable Pyrococcus furiosus Strain Reveals a Highly Dynamic Genome.</title>
        <authorList>
            <person name="Bridger S.L."/>
            <person name="Lancaster W.A."/>
            <person name="Poole F.L.II."/>
            <person name="Schut G.J."/>
            <person name="Adams M.W."/>
        </authorList>
    </citation>
    <scope>NUCLEOTIDE SEQUENCE [LARGE SCALE GENOMIC DNA]</scope>
    <source>
        <strain evidence="1 2">COM1</strain>
    </source>
</reference>
<organism evidence="2">
    <name type="scientific">Pyrococcus furiosus COM1</name>
    <dbReference type="NCBI Taxonomy" id="1185654"/>
    <lineage>
        <taxon>Archaea</taxon>
        <taxon>Methanobacteriati</taxon>
        <taxon>Methanobacteriota</taxon>
        <taxon>Thermococci</taxon>
        <taxon>Thermococcales</taxon>
        <taxon>Thermococcaceae</taxon>
        <taxon>Pyrococcus</taxon>
    </lineage>
</organism>
<proteinExistence type="predicted"/>
<protein>
    <submittedName>
        <fullName evidence="1">Uncharacterized protein</fullName>
    </submittedName>
</protein>
<name>I6UP87_9EURY</name>
<dbReference type="PATRIC" id="fig|1185654.4.peg.664"/>
<accession>I6UP87</accession>
<gene>
    <name evidence="1" type="ORF">PFC_03250</name>
</gene>
<dbReference type="HOGENOM" id="CLU_3245492_0_0_2"/>
<dbReference type="KEGG" id="pfi:PFC_03250"/>
<evidence type="ECO:0000313" key="2">
    <source>
        <dbReference type="Proteomes" id="UP000006216"/>
    </source>
</evidence>
<dbReference type="AlphaFoldDB" id="I6UP87"/>
<evidence type="ECO:0000313" key="1">
    <source>
        <dbReference type="EMBL" id="AFN03601.1"/>
    </source>
</evidence>
<dbReference type="EMBL" id="CP003685">
    <property type="protein sequence ID" value="AFN03601.1"/>
    <property type="molecule type" value="Genomic_DNA"/>
</dbReference>
<sequence>MAIFSNVGISENNEISTGEFDVKMSKTENSFYNDLKLFDLKT</sequence>